<dbReference type="GO" id="GO:0016747">
    <property type="term" value="F:acyltransferase activity, transferring groups other than amino-acyl groups"/>
    <property type="evidence" value="ECO:0007669"/>
    <property type="project" value="InterPro"/>
</dbReference>
<comment type="caution">
    <text evidence="4">The sequence shown here is derived from an EMBL/GenBank/DDBJ whole genome shotgun (WGS) entry which is preliminary data.</text>
</comment>
<evidence type="ECO:0000313" key="4">
    <source>
        <dbReference type="EMBL" id="NMO76472.1"/>
    </source>
</evidence>
<evidence type="ECO:0000256" key="1">
    <source>
        <dbReference type="ARBA" id="ARBA00022679"/>
    </source>
</evidence>
<keyword evidence="5" id="KW-1185">Reference proteome</keyword>
<organism evidence="4 5">
    <name type="scientific">Niallia alba</name>
    <dbReference type="NCBI Taxonomy" id="2729105"/>
    <lineage>
        <taxon>Bacteria</taxon>
        <taxon>Bacillati</taxon>
        <taxon>Bacillota</taxon>
        <taxon>Bacilli</taxon>
        <taxon>Bacillales</taxon>
        <taxon>Bacillaceae</taxon>
        <taxon>Niallia</taxon>
    </lineage>
</organism>
<feature type="domain" description="N-acetyltransferase" evidence="3">
    <location>
        <begin position="44"/>
        <end position="230"/>
    </location>
</feature>
<dbReference type="CDD" id="cd04301">
    <property type="entry name" value="NAT_SF"/>
    <property type="match status" value="1"/>
</dbReference>
<dbReference type="Gene3D" id="3.40.630.30">
    <property type="match status" value="1"/>
</dbReference>
<dbReference type="Pfam" id="PF00583">
    <property type="entry name" value="Acetyltransf_1"/>
    <property type="match status" value="1"/>
</dbReference>
<dbReference type="PANTHER" id="PTHR43420">
    <property type="entry name" value="ACETYLTRANSFERASE"/>
    <property type="match status" value="1"/>
</dbReference>
<dbReference type="EMBL" id="JABBPK010000001">
    <property type="protein sequence ID" value="NMO76472.1"/>
    <property type="molecule type" value="Genomic_DNA"/>
</dbReference>
<keyword evidence="2" id="KW-0012">Acyltransferase</keyword>
<dbReference type="InterPro" id="IPR016181">
    <property type="entry name" value="Acyl_CoA_acyltransferase"/>
</dbReference>
<protein>
    <submittedName>
        <fullName evidence="4">GNAT family N-acetyltransferase</fullName>
    </submittedName>
</protein>
<name>A0A7Y0PKZ2_9BACI</name>
<sequence length="236" mass="27233">MKKNRFKHDDFEDDTNDEFYFIAGHTDGGATFGLHWEDIIPEELNFRPAIKKDAEEVVELIHLAIGDIAEQLTGQTKVENIHATLAKFFREENNRLSYQNVIVADIFDEITGIIVTYSGTDAYQLDKPLLERLRRKTRNQNINFDQEADIGDLYIDTISVSPKFQGYGIGSKLLRKAEELALQKGYERISLNVAKDNPDAKKLYTRRGYQEVKEIQINGHTYDYMVHTLNFHASRD</sequence>
<gene>
    <name evidence="4" type="ORF">HHU08_05625</name>
</gene>
<accession>A0A7Y0PKZ2</accession>
<evidence type="ECO:0000256" key="2">
    <source>
        <dbReference type="ARBA" id="ARBA00023315"/>
    </source>
</evidence>
<proteinExistence type="predicted"/>
<dbReference type="AlphaFoldDB" id="A0A7Y0PKZ2"/>
<keyword evidence="1 4" id="KW-0808">Transferase</keyword>
<evidence type="ECO:0000259" key="3">
    <source>
        <dbReference type="PROSITE" id="PS51186"/>
    </source>
</evidence>
<evidence type="ECO:0000313" key="5">
    <source>
        <dbReference type="Proteomes" id="UP000588491"/>
    </source>
</evidence>
<dbReference type="SUPFAM" id="SSF55729">
    <property type="entry name" value="Acyl-CoA N-acyltransferases (Nat)"/>
    <property type="match status" value="1"/>
</dbReference>
<dbReference type="PROSITE" id="PS51186">
    <property type="entry name" value="GNAT"/>
    <property type="match status" value="1"/>
</dbReference>
<reference evidence="4 5" key="1">
    <citation type="submission" date="2020-04" db="EMBL/GenBank/DDBJ databases">
        <title>Bacillus sp. UniB3 isolated from commercial digestive syrup.</title>
        <authorList>
            <person name="Thorat V."/>
            <person name="Kirdat K."/>
            <person name="Tiwarekar B."/>
            <person name="Yadav A."/>
        </authorList>
    </citation>
    <scope>NUCLEOTIDE SEQUENCE [LARGE SCALE GENOMIC DNA]</scope>
    <source>
        <strain evidence="4 5">UniB3</strain>
    </source>
</reference>
<dbReference type="Proteomes" id="UP000588491">
    <property type="component" value="Unassembled WGS sequence"/>
</dbReference>
<dbReference type="RefSeq" id="WP_169187995.1">
    <property type="nucleotide sequence ID" value="NZ_JABBPK010000001.1"/>
</dbReference>
<dbReference type="PANTHER" id="PTHR43420:SF47">
    <property type="entry name" value="N-ACETYLTRANSFERASE DOMAIN-CONTAINING PROTEIN"/>
    <property type="match status" value="1"/>
</dbReference>
<dbReference type="InterPro" id="IPR000182">
    <property type="entry name" value="GNAT_dom"/>
</dbReference>
<dbReference type="InterPro" id="IPR050680">
    <property type="entry name" value="YpeA/RimI_acetyltransf"/>
</dbReference>